<keyword evidence="6" id="KW-1185">Reference proteome</keyword>
<dbReference type="GO" id="GO:0046406">
    <property type="term" value="F:magnesium protoporphyrin IX methyltransferase activity"/>
    <property type="evidence" value="ECO:0007669"/>
    <property type="project" value="UniProtKB-EC"/>
</dbReference>
<sequence length="206" mass="22491">MTAPTNDYEPSAWDNIIAQNPNHSIWYRDRWRTMSANGEDIFGEARLIDAMATRGCRILDAGCGSGRVGGYLAQQGHTVVGVDGDPVLIEAARQDYPQATWITENLAALDLPAHEITDPFDLIVCAGNVMTFLAPSTRQRVLTRLAAHLTPAGRAVIGFGAGRGYEFDEFFHDAAQAGLTPSLNLATWDLQPYENGNFLVAVLRRS</sequence>
<dbReference type="Pfam" id="PF13649">
    <property type="entry name" value="Methyltransf_25"/>
    <property type="match status" value="1"/>
</dbReference>
<dbReference type="AlphaFoldDB" id="A0A239V9F5"/>
<dbReference type="KEGG" id="dco:SAMEA4475696_0539"/>
<accession>A0A239V9F5</accession>
<evidence type="ECO:0000256" key="1">
    <source>
        <dbReference type="ARBA" id="ARBA00022603"/>
    </source>
</evidence>
<reference evidence="5 6" key="1">
    <citation type="submission" date="2017-06" db="EMBL/GenBank/DDBJ databases">
        <authorList>
            <consortium name="Pathogen Informatics"/>
        </authorList>
    </citation>
    <scope>NUCLEOTIDE SEQUENCE [LARGE SCALE GENOMIC DNA]</scope>
    <source>
        <strain evidence="5 6">NCTC13039</strain>
    </source>
</reference>
<dbReference type="Gene3D" id="3.40.50.150">
    <property type="entry name" value="Vaccinia Virus protein VP39"/>
    <property type="match status" value="1"/>
</dbReference>
<evidence type="ECO:0000313" key="5">
    <source>
        <dbReference type="EMBL" id="SNV18780.1"/>
    </source>
</evidence>
<dbReference type="GeneID" id="63458817"/>
<dbReference type="EMBL" id="LT906453">
    <property type="protein sequence ID" value="SNV18780.1"/>
    <property type="molecule type" value="Genomic_DNA"/>
</dbReference>
<dbReference type="EC" id="2.1.1.11" evidence="5"/>
<dbReference type="CDD" id="cd02440">
    <property type="entry name" value="AdoMet_MTases"/>
    <property type="match status" value="1"/>
</dbReference>
<keyword evidence="3" id="KW-0949">S-adenosyl-L-methionine</keyword>
<dbReference type="SUPFAM" id="SSF53335">
    <property type="entry name" value="S-adenosyl-L-methionine-dependent methyltransferases"/>
    <property type="match status" value="1"/>
</dbReference>
<evidence type="ECO:0000259" key="4">
    <source>
        <dbReference type="Pfam" id="PF13649"/>
    </source>
</evidence>
<protein>
    <submittedName>
        <fullName evidence="5">Magnesium-protoporphyrin O-methyltransferase</fullName>
        <ecNumber evidence="5">2.1.1.11</ecNumber>
    </submittedName>
</protein>
<dbReference type="OrthoDB" id="7062303at2"/>
<organism evidence="5 6">
    <name type="scientific">Dermatophilus congolensis</name>
    <dbReference type="NCBI Taxonomy" id="1863"/>
    <lineage>
        <taxon>Bacteria</taxon>
        <taxon>Bacillati</taxon>
        <taxon>Actinomycetota</taxon>
        <taxon>Actinomycetes</taxon>
        <taxon>Micrococcales</taxon>
        <taxon>Dermatophilaceae</taxon>
        <taxon>Dermatophilus</taxon>
    </lineage>
</organism>
<keyword evidence="1 5" id="KW-0489">Methyltransferase</keyword>
<name>A0A239V9F5_9MICO</name>
<dbReference type="Proteomes" id="UP000242637">
    <property type="component" value="Chromosome 1"/>
</dbReference>
<gene>
    <name evidence="5" type="primary">bchM</name>
    <name evidence="5" type="ORF">SAMEA4475696_00539</name>
</gene>
<proteinExistence type="predicted"/>
<dbReference type="InterPro" id="IPR041698">
    <property type="entry name" value="Methyltransf_25"/>
</dbReference>
<dbReference type="GO" id="GO:0032259">
    <property type="term" value="P:methylation"/>
    <property type="evidence" value="ECO:0007669"/>
    <property type="project" value="UniProtKB-KW"/>
</dbReference>
<keyword evidence="2 5" id="KW-0808">Transferase</keyword>
<feature type="domain" description="Methyltransferase" evidence="4">
    <location>
        <begin position="58"/>
        <end position="153"/>
    </location>
</feature>
<dbReference type="PANTHER" id="PTHR43464">
    <property type="entry name" value="METHYLTRANSFERASE"/>
    <property type="match status" value="1"/>
</dbReference>
<dbReference type="InterPro" id="IPR029063">
    <property type="entry name" value="SAM-dependent_MTases_sf"/>
</dbReference>
<evidence type="ECO:0000256" key="3">
    <source>
        <dbReference type="ARBA" id="ARBA00022691"/>
    </source>
</evidence>
<dbReference type="PANTHER" id="PTHR43464:SF19">
    <property type="entry name" value="UBIQUINONE BIOSYNTHESIS O-METHYLTRANSFERASE, MITOCHONDRIAL"/>
    <property type="match status" value="1"/>
</dbReference>
<evidence type="ECO:0000313" key="6">
    <source>
        <dbReference type="Proteomes" id="UP000242637"/>
    </source>
</evidence>
<dbReference type="STRING" id="1121387.GCA_000429885_01640"/>
<evidence type="ECO:0000256" key="2">
    <source>
        <dbReference type="ARBA" id="ARBA00022679"/>
    </source>
</evidence>
<dbReference type="RefSeq" id="WP_034401363.1">
    <property type="nucleotide sequence ID" value="NZ_JAAFNI010000001.1"/>
</dbReference>